<dbReference type="AlphaFoldDB" id="A0A914XN35"/>
<feature type="transmembrane region" description="Helical" evidence="1">
    <location>
        <begin position="26"/>
        <end position="43"/>
    </location>
</feature>
<evidence type="ECO:0000313" key="2">
    <source>
        <dbReference type="Proteomes" id="UP000887566"/>
    </source>
</evidence>
<organism evidence="2 3">
    <name type="scientific">Plectus sambesii</name>
    <dbReference type="NCBI Taxonomy" id="2011161"/>
    <lineage>
        <taxon>Eukaryota</taxon>
        <taxon>Metazoa</taxon>
        <taxon>Ecdysozoa</taxon>
        <taxon>Nematoda</taxon>
        <taxon>Chromadorea</taxon>
        <taxon>Plectida</taxon>
        <taxon>Plectina</taxon>
        <taxon>Plectoidea</taxon>
        <taxon>Plectidae</taxon>
        <taxon>Plectus</taxon>
    </lineage>
</organism>
<keyword evidence="1" id="KW-0812">Transmembrane</keyword>
<name>A0A914XN35_9BILA</name>
<keyword evidence="2" id="KW-1185">Reference proteome</keyword>
<keyword evidence="1" id="KW-0472">Membrane</keyword>
<sequence>MANPLTQRRARTNGAPFQPAAPLRRLFAAYSVFSLALYAALFSRPLSRWRLFAFLLGPPSQRVALSVSLFLASLCYTRDALSSLFAPPRARVVLRLESSRVGCPNLWTS</sequence>
<dbReference type="WBParaSite" id="PSAMB.scaffold868size39900.g9348.t1">
    <property type="protein sequence ID" value="PSAMB.scaffold868size39900.g9348.t1"/>
    <property type="gene ID" value="PSAMB.scaffold868size39900.g9348"/>
</dbReference>
<evidence type="ECO:0000256" key="1">
    <source>
        <dbReference type="SAM" id="Phobius"/>
    </source>
</evidence>
<accession>A0A914XN35</accession>
<protein>
    <submittedName>
        <fullName evidence="3">Transmembrane protein</fullName>
    </submittedName>
</protein>
<keyword evidence="1" id="KW-1133">Transmembrane helix</keyword>
<dbReference type="Proteomes" id="UP000887566">
    <property type="component" value="Unplaced"/>
</dbReference>
<proteinExistence type="predicted"/>
<evidence type="ECO:0000313" key="3">
    <source>
        <dbReference type="WBParaSite" id="PSAMB.scaffold868size39900.g9348.t1"/>
    </source>
</evidence>
<reference evidence="3" key="1">
    <citation type="submission" date="2022-11" db="UniProtKB">
        <authorList>
            <consortium name="WormBaseParasite"/>
        </authorList>
    </citation>
    <scope>IDENTIFICATION</scope>
</reference>